<feature type="region of interest" description="Disordered" evidence="1">
    <location>
        <begin position="184"/>
        <end position="238"/>
    </location>
</feature>
<sequence length="362" mass="40167">MGIGKSANAVSDSTNRNLHIASGRTAKVNNISMPPSAGSRASASHGVSNSTDSSVVGVSILDQLLPPEDSKQKTCISSASLSILDELLPICDTKSSTPSTSAGTTNRDQLLSSDNLAIRTPPSFGPPTSRCEHRGQTKSIKAQSPKSTLNLPGAEFIQPNHSVSIKAAEKLEQFKLQAKLKEEKRKQLRMDEEQRRRERDGQRAVGGMDQDRGRDCFLGVSHSDGSRPNSHSSGYSKDFVRDYHRLGISNDIQRESRHEGHHSMLKDDYHEENVHCENYQDSHHDGHRERKDQRDDYPSLQQPLESGESHQYVASDGGAPHVLTQEGAMLRRKEQERRMRELAKDVDLTSQMELMANFEASF</sequence>
<comment type="caution">
    <text evidence="3">The sequence shown here is derived from an EMBL/GenBank/DDBJ whole genome shotgun (WGS) entry which is preliminary data.</text>
</comment>
<feature type="compositionally biased region" description="Polar residues" evidence="1">
    <location>
        <begin position="8"/>
        <end position="17"/>
    </location>
</feature>
<dbReference type="Proteomes" id="UP001196413">
    <property type="component" value="Unassembled WGS sequence"/>
</dbReference>
<name>A0AAD5N499_PARTN</name>
<dbReference type="Pfam" id="PF17105">
    <property type="entry name" value="BRD4_CDT"/>
    <property type="match status" value="1"/>
</dbReference>
<feature type="region of interest" description="Disordered" evidence="1">
    <location>
        <begin position="279"/>
        <end position="323"/>
    </location>
</feature>
<evidence type="ECO:0000259" key="2">
    <source>
        <dbReference type="Pfam" id="PF17105"/>
    </source>
</evidence>
<evidence type="ECO:0000313" key="3">
    <source>
        <dbReference type="EMBL" id="KAJ1361342.1"/>
    </source>
</evidence>
<feature type="compositionally biased region" description="Polar residues" evidence="1">
    <location>
        <begin position="27"/>
        <end position="52"/>
    </location>
</feature>
<feature type="region of interest" description="Disordered" evidence="1">
    <location>
        <begin position="1"/>
        <end position="52"/>
    </location>
</feature>
<feature type="compositionally biased region" description="Polar residues" evidence="1">
    <location>
        <begin position="226"/>
        <end position="235"/>
    </location>
</feature>
<evidence type="ECO:0000256" key="1">
    <source>
        <dbReference type="SAM" id="MobiDB-lite"/>
    </source>
</evidence>
<feature type="region of interest" description="Disordered" evidence="1">
    <location>
        <begin position="120"/>
        <end position="154"/>
    </location>
</feature>
<feature type="compositionally biased region" description="Basic and acidic residues" evidence="1">
    <location>
        <begin position="184"/>
        <end position="202"/>
    </location>
</feature>
<protein>
    <recommendedName>
        <fullName evidence="2">Bromodomain protein 4 C-terminal domain-containing protein</fullName>
    </recommendedName>
</protein>
<dbReference type="InterPro" id="IPR031354">
    <property type="entry name" value="BRD4_CDT"/>
</dbReference>
<feature type="domain" description="Bromodomain protein 4 C-terminal" evidence="2">
    <location>
        <begin position="324"/>
        <end position="361"/>
    </location>
</feature>
<dbReference type="AlphaFoldDB" id="A0AAD5N499"/>
<feature type="compositionally biased region" description="Basic and acidic residues" evidence="1">
    <location>
        <begin position="279"/>
        <end position="297"/>
    </location>
</feature>
<gene>
    <name evidence="3" type="ORF">KIN20_020558</name>
</gene>
<keyword evidence="4" id="KW-1185">Reference proteome</keyword>
<feature type="compositionally biased region" description="Polar residues" evidence="1">
    <location>
        <begin position="137"/>
        <end position="150"/>
    </location>
</feature>
<accession>A0AAD5N499</accession>
<evidence type="ECO:0000313" key="4">
    <source>
        <dbReference type="Proteomes" id="UP001196413"/>
    </source>
</evidence>
<reference evidence="3" key="1">
    <citation type="submission" date="2021-06" db="EMBL/GenBank/DDBJ databases">
        <title>Parelaphostrongylus tenuis whole genome reference sequence.</title>
        <authorList>
            <person name="Garwood T.J."/>
            <person name="Larsen P.A."/>
            <person name="Fountain-Jones N.M."/>
            <person name="Garbe J.R."/>
            <person name="Macchietto M.G."/>
            <person name="Kania S.A."/>
            <person name="Gerhold R.W."/>
            <person name="Richards J.E."/>
            <person name="Wolf T.M."/>
        </authorList>
    </citation>
    <scope>NUCLEOTIDE SEQUENCE</scope>
    <source>
        <strain evidence="3">MNPRO001-30</strain>
        <tissue evidence="3">Meninges</tissue>
    </source>
</reference>
<organism evidence="3 4">
    <name type="scientific">Parelaphostrongylus tenuis</name>
    <name type="common">Meningeal worm</name>
    <dbReference type="NCBI Taxonomy" id="148309"/>
    <lineage>
        <taxon>Eukaryota</taxon>
        <taxon>Metazoa</taxon>
        <taxon>Ecdysozoa</taxon>
        <taxon>Nematoda</taxon>
        <taxon>Chromadorea</taxon>
        <taxon>Rhabditida</taxon>
        <taxon>Rhabditina</taxon>
        <taxon>Rhabditomorpha</taxon>
        <taxon>Strongyloidea</taxon>
        <taxon>Metastrongylidae</taxon>
        <taxon>Parelaphostrongylus</taxon>
    </lineage>
</organism>
<dbReference type="EMBL" id="JAHQIW010004171">
    <property type="protein sequence ID" value="KAJ1361342.1"/>
    <property type="molecule type" value="Genomic_DNA"/>
</dbReference>
<proteinExistence type="predicted"/>